<sequence>MTGETITVLIADDHPVYRDGLASLLEPLPGIEVVARAADGIEAVEQARVTQPDVVIMDLQMPRLNGIEATRQVLAELPHTGVLVITMGEDESTVFTAVTAGARGYLLKGADAEEVIQAIRTVHNGGVVFGASLAQRIARVFATGPSARAPEAFPQLSDREREILDLVAAGLSNPDIAARLYLSPKTVRNNVSAILAKLQARDRSAAIIRAREAGLGRASS</sequence>
<gene>
    <name evidence="6" type="ordered locus">MLP_29760</name>
</gene>
<dbReference type="Gene3D" id="3.40.50.2300">
    <property type="match status" value="1"/>
</dbReference>
<dbReference type="InterPro" id="IPR039420">
    <property type="entry name" value="WalR-like"/>
</dbReference>
<dbReference type="InterPro" id="IPR011006">
    <property type="entry name" value="CheY-like_superfamily"/>
</dbReference>
<protein>
    <submittedName>
        <fullName evidence="6">Two-component system response regulator</fullName>
    </submittedName>
</protein>
<dbReference type="SMART" id="SM00448">
    <property type="entry name" value="REC"/>
    <property type="match status" value="1"/>
</dbReference>
<evidence type="ECO:0000256" key="1">
    <source>
        <dbReference type="ARBA" id="ARBA00022553"/>
    </source>
</evidence>
<dbReference type="PROSITE" id="PS50043">
    <property type="entry name" value="HTH_LUXR_2"/>
    <property type="match status" value="1"/>
</dbReference>
<reference evidence="6 7" key="1">
    <citation type="submission" date="2011-05" db="EMBL/GenBank/DDBJ databases">
        <title>Whole genome sequence of Microlunatus phosphovorus NM-1.</title>
        <authorList>
            <person name="Hosoyama A."/>
            <person name="Sasaki K."/>
            <person name="Harada T."/>
            <person name="Igarashi R."/>
            <person name="Kawakoshi A."/>
            <person name="Sasagawa M."/>
            <person name="Fukada J."/>
            <person name="Nakamura S."/>
            <person name="Katano Y."/>
            <person name="Hanada S."/>
            <person name="Kamagata Y."/>
            <person name="Nakamura N."/>
            <person name="Yamazaki S."/>
            <person name="Fujita N."/>
        </authorList>
    </citation>
    <scope>NUCLEOTIDE SEQUENCE [LARGE SCALE GENOMIC DNA]</scope>
    <source>
        <strain evidence="7">ATCC 700054 / DSM 10555 / JCM 9379 / NBRC 101784 / NCIMB 13414 / VKM Ac-1990 / NM-1</strain>
    </source>
</reference>
<dbReference type="SUPFAM" id="SSF52172">
    <property type="entry name" value="CheY-like"/>
    <property type="match status" value="1"/>
</dbReference>
<accession>F5XKB8</accession>
<evidence type="ECO:0000259" key="5">
    <source>
        <dbReference type="PROSITE" id="PS50110"/>
    </source>
</evidence>
<dbReference type="STRING" id="1032480.MLP_29760"/>
<dbReference type="GO" id="GO:0006355">
    <property type="term" value="P:regulation of DNA-templated transcription"/>
    <property type="evidence" value="ECO:0007669"/>
    <property type="project" value="InterPro"/>
</dbReference>
<dbReference type="GO" id="GO:0003677">
    <property type="term" value="F:DNA binding"/>
    <property type="evidence" value="ECO:0007669"/>
    <property type="project" value="UniProtKB-KW"/>
</dbReference>
<dbReference type="PROSITE" id="PS00622">
    <property type="entry name" value="HTH_LUXR_1"/>
    <property type="match status" value="1"/>
</dbReference>
<dbReference type="AlphaFoldDB" id="F5XKB8"/>
<keyword evidence="2" id="KW-0238">DNA-binding</keyword>
<dbReference type="PANTHER" id="PTHR43214">
    <property type="entry name" value="TWO-COMPONENT RESPONSE REGULATOR"/>
    <property type="match status" value="1"/>
</dbReference>
<dbReference type="eggNOG" id="COG2197">
    <property type="taxonomic scope" value="Bacteria"/>
</dbReference>
<feature type="domain" description="HTH luxR-type" evidence="4">
    <location>
        <begin position="149"/>
        <end position="214"/>
    </location>
</feature>
<feature type="domain" description="Response regulatory" evidence="5">
    <location>
        <begin position="7"/>
        <end position="123"/>
    </location>
</feature>
<dbReference type="Pfam" id="PF00196">
    <property type="entry name" value="GerE"/>
    <property type="match status" value="1"/>
</dbReference>
<proteinExistence type="predicted"/>
<dbReference type="CDD" id="cd17535">
    <property type="entry name" value="REC_NarL-like"/>
    <property type="match status" value="1"/>
</dbReference>
<evidence type="ECO:0000256" key="3">
    <source>
        <dbReference type="PROSITE-ProRule" id="PRU00169"/>
    </source>
</evidence>
<dbReference type="InterPro" id="IPR016032">
    <property type="entry name" value="Sig_transdc_resp-reg_C-effctor"/>
</dbReference>
<name>F5XKB8_MICPN</name>
<dbReference type="InterPro" id="IPR000792">
    <property type="entry name" value="Tscrpt_reg_LuxR_C"/>
</dbReference>
<organism evidence="6 7">
    <name type="scientific">Microlunatus phosphovorus (strain ATCC 700054 / DSM 10555 / JCM 9379 / NBRC 101784 / NCIMB 13414 / VKM Ac-1990 / NM-1)</name>
    <dbReference type="NCBI Taxonomy" id="1032480"/>
    <lineage>
        <taxon>Bacteria</taxon>
        <taxon>Bacillati</taxon>
        <taxon>Actinomycetota</taxon>
        <taxon>Actinomycetes</taxon>
        <taxon>Propionibacteriales</taxon>
        <taxon>Propionibacteriaceae</taxon>
        <taxon>Microlunatus</taxon>
    </lineage>
</organism>
<dbReference type="GO" id="GO:0000160">
    <property type="term" value="P:phosphorelay signal transduction system"/>
    <property type="evidence" value="ECO:0007669"/>
    <property type="project" value="InterPro"/>
</dbReference>
<dbReference type="HOGENOM" id="CLU_000445_90_10_11"/>
<dbReference type="PRINTS" id="PR00038">
    <property type="entry name" value="HTHLUXR"/>
</dbReference>
<dbReference type="CDD" id="cd06170">
    <property type="entry name" value="LuxR_C_like"/>
    <property type="match status" value="1"/>
</dbReference>
<dbReference type="Pfam" id="PF00072">
    <property type="entry name" value="Response_reg"/>
    <property type="match status" value="1"/>
</dbReference>
<dbReference type="InterPro" id="IPR001789">
    <property type="entry name" value="Sig_transdc_resp-reg_receiver"/>
</dbReference>
<dbReference type="Proteomes" id="UP000007947">
    <property type="component" value="Chromosome"/>
</dbReference>
<evidence type="ECO:0000313" key="6">
    <source>
        <dbReference type="EMBL" id="BAK35990.1"/>
    </source>
</evidence>
<feature type="modified residue" description="4-aspartylphosphate" evidence="3">
    <location>
        <position position="58"/>
    </location>
</feature>
<dbReference type="KEGG" id="mph:MLP_29760"/>
<keyword evidence="7" id="KW-1185">Reference proteome</keyword>
<evidence type="ECO:0000313" key="7">
    <source>
        <dbReference type="Proteomes" id="UP000007947"/>
    </source>
</evidence>
<evidence type="ECO:0000256" key="2">
    <source>
        <dbReference type="ARBA" id="ARBA00023125"/>
    </source>
</evidence>
<dbReference type="RefSeq" id="WP_013863859.1">
    <property type="nucleotide sequence ID" value="NC_015635.1"/>
</dbReference>
<dbReference type="InterPro" id="IPR058245">
    <property type="entry name" value="NreC/VraR/RcsB-like_REC"/>
</dbReference>
<dbReference type="SMART" id="SM00421">
    <property type="entry name" value="HTH_LUXR"/>
    <property type="match status" value="1"/>
</dbReference>
<keyword evidence="1 3" id="KW-0597">Phosphoprotein</keyword>
<dbReference type="EMBL" id="AP012204">
    <property type="protein sequence ID" value="BAK35990.1"/>
    <property type="molecule type" value="Genomic_DNA"/>
</dbReference>
<dbReference type="PROSITE" id="PS50110">
    <property type="entry name" value="RESPONSE_REGULATORY"/>
    <property type="match status" value="1"/>
</dbReference>
<evidence type="ECO:0000259" key="4">
    <source>
        <dbReference type="PROSITE" id="PS50043"/>
    </source>
</evidence>
<dbReference type="SUPFAM" id="SSF46894">
    <property type="entry name" value="C-terminal effector domain of the bipartite response regulators"/>
    <property type="match status" value="1"/>
</dbReference>